<dbReference type="CDD" id="cd04690">
    <property type="entry name" value="NUDIX_Hydrolase"/>
    <property type="match status" value="1"/>
</dbReference>
<dbReference type="Pfam" id="PF00293">
    <property type="entry name" value="NUDIX"/>
    <property type="match status" value="1"/>
</dbReference>
<dbReference type="SUPFAM" id="SSF55811">
    <property type="entry name" value="Nudix"/>
    <property type="match status" value="1"/>
</dbReference>
<dbReference type="PROSITE" id="PS00893">
    <property type="entry name" value="NUDIX_BOX"/>
    <property type="match status" value="1"/>
</dbReference>
<proteinExistence type="predicted"/>
<protein>
    <submittedName>
        <fullName evidence="5">NUDIX domain-containing protein</fullName>
    </submittedName>
</protein>
<dbReference type="PANTHER" id="PTHR43046:SF2">
    <property type="entry name" value="8-OXO-DGTP DIPHOSPHATASE-RELATED"/>
    <property type="match status" value="1"/>
</dbReference>
<keyword evidence="6" id="KW-1185">Reference proteome</keyword>
<dbReference type="InterPro" id="IPR015797">
    <property type="entry name" value="NUDIX_hydrolase-like_dom_sf"/>
</dbReference>
<comment type="caution">
    <text evidence="5">The sequence shown here is derived from an EMBL/GenBank/DDBJ whole genome shotgun (WGS) entry which is preliminary data.</text>
</comment>
<keyword evidence="2" id="KW-0378">Hydrolase</keyword>
<dbReference type="InterPro" id="IPR020084">
    <property type="entry name" value="NUDIX_hydrolase_CS"/>
</dbReference>
<dbReference type="EMBL" id="JAVKGT010000018">
    <property type="protein sequence ID" value="MDR5712083.1"/>
    <property type="molecule type" value="Genomic_DNA"/>
</dbReference>
<dbReference type="RefSeq" id="WP_310537464.1">
    <property type="nucleotide sequence ID" value="NZ_BAAAOC010000088.1"/>
</dbReference>
<dbReference type="PANTHER" id="PTHR43046">
    <property type="entry name" value="GDP-MANNOSE MANNOSYL HYDROLASE"/>
    <property type="match status" value="1"/>
</dbReference>
<name>A0ABU1FV66_9MICC</name>
<dbReference type="Gene3D" id="3.90.79.10">
    <property type="entry name" value="Nucleoside Triphosphate Pyrophosphohydrolase"/>
    <property type="match status" value="1"/>
</dbReference>
<comment type="cofactor">
    <cofactor evidence="1">
        <name>Mg(2+)</name>
        <dbReference type="ChEBI" id="CHEBI:18420"/>
    </cofactor>
</comment>
<evidence type="ECO:0000313" key="5">
    <source>
        <dbReference type="EMBL" id="MDR5712083.1"/>
    </source>
</evidence>
<feature type="domain" description="Nudix hydrolase" evidence="4">
    <location>
        <begin position="13"/>
        <end position="149"/>
    </location>
</feature>
<evidence type="ECO:0000313" key="6">
    <source>
        <dbReference type="Proteomes" id="UP001260872"/>
    </source>
</evidence>
<evidence type="ECO:0000259" key="4">
    <source>
        <dbReference type="PROSITE" id="PS51462"/>
    </source>
</evidence>
<dbReference type="InterPro" id="IPR000086">
    <property type="entry name" value="NUDIX_hydrolase_dom"/>
</dbReference>
<evidence type="ECO:0000256" key="2">
    <source>
        <dbReference type="ARBA" id="ARBA00022801"/>
    </source>
</evidence>
<gene>
    <name evidence="5" type="ORF">RH857_08065</name>
</gene>
<reference evidence="6" key="1">
    <citation type="submission" date="2023-07" db="EMBL/GenBank/DDBJ databases">
        <title>Description of three actinobacteria isolated from air of manufacturing shop in a pharmaceutical factory.</title>
        <authorList>
            <person name="Zhang D.-F."/>
        </authorList>
    </citation>
    <scope>NUCLEOTIDE SEQUENCE [LARGE SCALE GENOMIC DNA]</scope>
    <source>
        <strain evidence="6">CCTCC AB 207010</strain>
    </source>
</reference>
<sequence length="156" mass="16816">MNGEAAGRNAAEKVIRVAALVILDGQQRVLTVRKRGTSRFMQPGGKPEPGEDGQQTALRETQEEIGLVLEPTQLIPMGTFRAAAANESGFQVVCENYLVTLGEQAPEGLAELRPAAEIEEIRWVGLQELTPAPDLAPLLTEQVAPAVRRLLDLPAL</sequence>
<dbReference type="Proteomes" id="UP001260872">
    <property type="component" value="Unassembled WGS sequence"/>
</dbReference>
<evidence type="ECO:0000256" key="3">
    <source>
        <dbReference type="SAM" id="MobiDB-lite"/>
    </source>
</evidence>
<dbReference type="PROSITE" id="PS51462">
    <property type="entry name" value="NUDIX"/>
    <property type="match status" value="1"/>
</dbReference>
<organism evidence="5 6">
    <name type="scientific">Nesterenkonia flava</name>
    <dbReference type="NCBI Taxonomy" id="469799"/>
    <lineage>
        <taxon>Bacteria</taxon>
        <taxon>Bacillati</taxon>
        <taxon>Actinomycetota</taxon>
        <taxon>Actinomycetes</taxon>
        <taxon>Micrococcales</taxon>
        <taxon>Micrococcaceae</taxon>
        <taxon>Nesterenkonia</taxon>
    </lineage>
</organism>
<accession>A0ABU1FV66</accession>
<evidence type="ECO:0000256" key="1">
    <source>
        <dbReference type="ARBA" id="ARBA00001946"/>
    </source>
</evidence>
<feature type="region of interest" description="Disordered" evidence="3">
    <location>
        <begin position="36"/>
        <end position="57"/>
    </location>
</feature>